<evidence type="ECO:0000256" key="1">
    <source>
        <dbReference type="SAM" id="MobiDB-lite"/>
    </source>
</evidence>
<dbReference type="InterPro" id="IPR039432">
    <property type="entry name" value="SRP9_dom"/>
</dbReference>
<reference evidence="3 4" key="3">
    <citation type="journal article" date="2015" name="Genome Announc.">
        <title>Draft Genome Sequence of the Archiascomycetous Yeast Saitoella complicata.</title>
        <authorList>
            <person name="Yamauchi K."/>
            <person name="Kondo S."/>
            <person name="Hamamoto M."/>
            <person name="Takahashi Y."/>
            <person name="Ogura Y."/>
            <person name="Hayashi T."/>
            <person name="Nishida H."/>
        </authorList>
    </citation>
    <scope>NUCLEOTIDE SEQUENCE [LARGE SCALE GENOMIC DNA]</scope>
    <source>
        <strain evidence="3 4">NRRL Y-17804</strain>
    </source>
</reference>
<dbReference type="PANTHER" id="PTHR12834:SF12">
    <property type="entry name" value="SIGNAL RECOGNITION PARTICLE 9 KDA PROTEIN"/>
    <property type="match status" value="1"/>
</dbReference>
<feature type="compositionally biased region" description="Acidic residues" evidence="1">
    <location>
        <begin position="143"/>
        <end position="153"/>
    </location>
</feature>
<dbReference type="OMA" id="RYTDCAR"/>
<evidence type="ECO:0000313" key="3">
    <source>
        <dbReference type="EMBL" id="GAO45775.1"/>
    </source>
</evidence>
<evidence type="ECO:0000259" key="2">
    <source>
        <dbReference type="Pfam" id="PF05486"/>
    </source>
</evidence>
<gene>
    <name evidence="3" type="ORF">G7K_0027-t1</name>
</gene>
<keyword evidence="4" id="KW-1185">Reference proteome</keyword>
<organism evidence="3 4">
    <name type="scientific">Saitoella complicata (strain BCRC 22490 / CBS 7301 / JCM 7358 / NBRC 10748 / NRRL Y-17804)</name>
    <dbReference type="NCBI Taxonomy" id="698492"/>
    <lineage>
        <taxon>Eukaryota</taxon>
        <taxon>Fungi</taxon>
        <taxon>Dikarya</taxon>
        <taxon>Ascomycota</taxon>
        <taxon>Taphrinomycotina</taxon>
        <taxon>Taphrinomycotina incertae sedis</taxon>
        <taxon>Saitoella</taxon>
    </lineage>
</organism>
<name>A0A0E9N8Q0_SAICN</name>
<feature type="domain" description="SRP9" evidence="2">
    <location>
        <begin position="61"/>
        <end position="134"/>
    </location>
</feature>
<dbReference type="PANTHER" id="PTHR12834">
    <property type="entry name" value="SIGNAL RECOGNITION PARTICLE 9 KDA PROTEIN"/>
    <property type="match status" value="1"/>
</dbReference>
<dbReference type="GO" id="GO:0005786">
    <property type="term" value="C:signal recognition particle, endoplasmic reticulum targeting"/>
    <property type="evidence" value="ECO:0007669"/>
    <property type="project" value="TreeGrafter"/>
</dbReference>
<dbReference type="EMBL" id="BACD03000001">
    <property type="protein sequence ID" value="GAO45775.1"/>
    <property type="molecule type" value="Genomic_DNA"/>
</dbReference>
<sequence>MEGSVVQLFKTLPSSLKSLIFGRVPSARHRDVQAALEPAAPSQPLHHPRSQHKMAKSSTLTLPEYIDRSALLLKARPQTTRITTTYHASAKVNDSHLTVKTFDPVSGTCIKYTTDRAAEVGRIMSALGSLGRYMVSSQAQAREDEDVVMEDASVEQAEVVPPASSSAPGTGTATPVQATTDPKPKGKKKKGKR</sequence>
<dbReference type="Pfam" id="PF05486">
    <property type="entry name" value="SRP9-21"/>
    <property type="match status" value="1"/>
</dbReference>
<accession>A0A0E9N8Q0</accession>
<evidence type="ECO:0000313" key="4">
    <source>
        <dbReference type="Proteomes" id="UP000033140"/>
    </source>
</evidence>
<comment type="caution">
    <text evidence="3">The sequence shown here is derived from an EMBL/GenBank/DDBJ whole genome shotgun (WGS) entry which is preliminary data.</text>
</comment>
<reference evidence="3 4" key="2">
    <citation type="journal article" date="2014" name="J. Gen. Appl. Microbiol.">
        <title>The early diverging ascomycetous budding yeast Saitoella complicata has three histone deacetylases belonging to the Clr6, Hos2, and Rpd3 lineages.</title>
        <authorList>
            <person name="Nishida H."/>
            <person name="Matsumoto T."/>
            <person name="Kondo S."/>
            <person name="Hamamoto M."/>
            <person name="Yoshikawa H."/>
        </authorList>
    </citation>
    <scope>NUCLEOTIDE SEQUENCE [LARGE SCALE GENOMIC DNA]</scope>
    <source>
        <strain evidence="3 4">NRRL Y-17804</strain>
    </source>
</reference>
<dbReference type="Gene3D" id="3.30.720.10">
    <property type="entry name" value="Signal recognition particle alu RNA binding heterodimer, srp9/1"/>
    <property type="match status" value="1"/>
</dbReference>
<dbReference type="GO" id="GO:0008312">
    <property type="term" value="F:7S RNA binding"/>
    <property type="evidence" value="ECO:0007669"/>
    <property type="project" value="InterPro"/>
</dbReference>
<feature type="compositionally biased region" description="Polar residues" evidence="1">
    <location>
        <begin position="163"/>
        <end position="180"/>
    </location>
</feature>
<proteinExistence type="predicted"/>
<dbReference type="GO" id="GO:0006614">
    <property type="term" value="P:SRP-dependent cotranslational protein targeting to membrane"/>
    <property type="evidence" value="ECO:0007669"/>
    <property type="project" value="InterPro"/>
</dbReference>
<feature type="region of interest" description="Disordered" evidence="1">
    <location>
        <begin position="142"/>
        <end position="193"/>
    </location>
</feature>
<dbReference type="STRING" id="698492.A0A0E9N8Q0"/>
<dbReference type="Proteomes" id="UP000033140">
    <property type="component" value="Unassembled WGS sequence"/>
</dbReference>
<protein>
    <recommendedName>
        <fullName evidence="2">SRP9 domain-containing protein</fullName>
    </recommendedName>
</protein>
<dbReference type="InterPro" id="IPR039914">
    <property type="entry name" value="SRP9-like"/>
</dbReference>
<reference evidence="3 4" key="1">
    <citation type="journal article" date="2011" name="J. Gen. Appl. Microbiol.">
        <title>Draft genome sequencing of the enigmatic yeast Saitoella complicata.</title>
        <authorList>
            <person name="Nishida H."/>
            <person name="Hamamoto M."/>
            <person name="Sugiyama J."/>
        </authorList>
    </citation>
    <scope>NUCLEOTIDE SEQUENCE [LARGE SCALE GENOMIC DNA]</scope>
    <source>
        <strain evidence="3 4">NRRL Y-17804</strain>
    </source>
</reference>
<dbReference type="InterPro" id="IPR009018">
    <property type="entry name" value="Signal_recog_particle_SRP9/14"/>
</dbReference>
<dbReference type="AlphaFoldDB" id="A0A0E9N8Q0"/>